<dbReference type="EMBL" id="CAJVQB010065682">
    <property type="protein sequence ID" value="CAG8841388.1"/>
    <property type="molecule type" value="Genomic_DNA"/>
</dbReference>
<dbReference type="Proteomes" id="UP000789901">
    <property type="component" value="Unassembled WGS sequence"/>
</dbReference>
<reference evidence="2 3" key="1">
    <citation type="submission" date="2021-06" db="EMBL/GenBank/DDBJ databases">
        <authorList>
            <person name="Kallberg Y."/>
            <person name="Tangrot J."/>
            <person name="Rosling A."/>
        </authorList>
    </citation>
    <scope>NUCLEOTIDE SEQUENCE [LARGE SCALE GENOMIC DNA]</scope>
    <source>
        <strain evidence="2 3">120-4 pot B 10/14</strain>
    </source>
</reference>
<protein>
    <submittedName>
        <fullName evidence="2">15829_t:CDS:1</fullName>
    </submittedName>
</protein>
<evidence type="ECO:0000313" key="3">
    <source>
        <dbReference type="Proteomes" id="UP000789901"/>
    </source>
</evidence>
<feature type="region of interest" description="Disordered" evidence="1">
    <location>
        <begin position="31"/>
        <end position="61"/>
    </location>
</feature>
<feature type="compositionally biased region" description="Polar residues" evidence="1">
    <location>
        <begin position="31"/>
        <end position="48"/>
    </location>
</feature>
<sequence>SETIIRNQISQYFATSLSIIRTANFFLSPGSPNSRSSKFYESSNSTNSQDHRANSSSSYLSSEEQNLASNVSAQCQALNLIKEAITKVNKYENLLINASDKDLRHQIYGKLKDSRAINEKEKKYLSLLKRHAVSQAKLQEKKQRQLDEGII</sequence>
<comment type="caution">
    <text evidence="2">The sequence shown here is derived from an EMBL/GenBank/DDBJ whole genome shotgun (WGS) entry which is preliminary data.</text>
</comment>
<keyword evidence="3" id="KW-1185">Reference proteome</keyword>
<proteinExistence type="predicted"/>
<evidence type="ECO:0000313" key="2">
    <source>
        <dbReference type="EMBL" id="CAG8841388.1"/>
    </source>
</evidence>
<feature type="non-terminal residue" evidence="2">
    <location>
        <position position="151"/>
    </location>
</feature>
<feature type="non-terminal residue" evidence="2">
    <location>
        <position position="1"/>
    </location>
</feature>
<name>A0ABN7WV28_GIGMA</name>
<evidence type="ECO:0000256" key="1">
    <source>
        <dbReference type="SAM" id="MobiDB-lite"/>
    </source>
</evidence>
<accession>A0ABN7WV28</accession>
<gene>
    <name evidence="2" type="ORF">GMARGA_LOCUS35403</name>
</gene>
<organism evidence="2 3">
    <name type="scientific">Gigaspora margarita</name>
    <dbReference type="NCBI Taxonomy" id="4874"/>
    <lineage>
        <taxon>Eukaryota</taxon>
        <taxon>Fungi</taxon>
        <taxon>Fungi incertae sedis</taxon>
        <taxon>Mucoromycota</taxon>
        <taxon>Glomeromycotina</taxon>
        <taxon>Glomeromycetes</taxon>
        <taxon>Diversisporales</taxon>
        <taxon>Gigasporaceae</taxon>
        <taxon>Gigaspora</taxon>
    </lineage>
</organism>